<accession>N9FDM7</accession>
<evidence type="ECO:0000256" key="1">
    <source>
        <dbReference type="SAM" id="Phobius"/>
    </source>
</evidence>
<keyword evidence="1" id="KW-0812">Transmembrane</keyword>
<dbReference type="RefSeq" id="WP_005063374.1">
    <property type="nucleotide sequence ID" value="NZ_KB849767.1"/>
</dbReference>
<keyword evidence="1" id="KW-0472">Membrane</keyword>
<feature type="transmembrane region" description="Helical" evidence="1">
    <location>
        <begin position="85"/>
        <end position="103"/>
    </location>
</feature>
<evidence type="ECO:0000313" key="2">
    <source>
        <dbReference type="EMBL" id="ENW02976.1"/>
    </source>
</evidence>
<protein>
    <submittedName>
        <fullName evidence="2">Uncharacterized protein</fullName>
    </submittedName>
</protein>
<comment type="caution">
    <text evidence="2">The sequence shown here is derived from an EMBL/GenBank/DDBJ whole genome shotgun (WGS) entry which is preliminary data.</text>
</comment>
<sequence length="104" mass="12288">MSLHNWLIFKPFDEEEEVLHFDLNRNPIYLFLTIVTWVLALCMISVMIYDIENFAALVFIGLYLATRSVQVLIEWHSGFKNMAKNHLYFIGVMTIGFLLLRSTW</sequence>
<dbReference type="EMBL" id="APQL01000013">
    <property type="protein sequence ID" value="ENW02976.1"/>
    <property type="molecule type" value="Genomic_DNA"/>
</dbReference>
<dbReference type="PATRIC" id="fig|1217648.3.peg.3291"/>
<proteinExistence type="predicted"/>
<feature type="transmembrane region" description="Helical" evidence="1">
    <location>
        <begin position="28"/>
        <end position="48"/>
    </location>
</feature>
<feature type="transmembrane region" description="Helical" evidence="1">
    <location>
        <begin position="54"/>
        <end position="73"/>
    </location>
</feature>
<dbReference type="STRING" id="262668.GCA_000931715_00133"/>
<keyword evidence="3" id="KW-1185">Reference proteome</keyword>
<reference evidence="2 3" key="1">
    <citation type="submission" date="2013-02" db="EMBL/GenBank/DDBJ databases">
        <title>The Genome Sequence of Acinetobacter beijerinckii CIP 110307.</title>
        <authorList>
            <consortium name="The Broad Institute Genome Sequencing Platform"/>
            <consortium name="The Broad Institute Genome Sequencing Center for Infectious Disease"/>
            <person name="Cerqueira G."/>
            <person name="Feldgarden M."/>
            <person name="Courvalin P."/>
            <person name="Perichon B."/>
            <person name="Grillot-Courvalin C."/>
            <person name="Clermont D."/>
            <person name="Rocha E."/>
            <person name="Yoon E.-J."/>
            <person name="Nemec A."/>
            <person name="Walker B."/>
            <person name="Young S.K."/>
            <person name="Zeng Q."/>
            <person name="Gargeya S."/>
            <person name="Fitzgerald M."/>
            <person name="Haas B."/>
            <person name="Abouelleil A."/>
            <person name="Alvarado L."/>
            <person name="Arachchi H.M."/>
            <person name="Berlin A.M."/>
            <person name="Chapman S.B."/>
            <person name="Dewar J."/>
            <person name="Goldberg J."/>
            <person name="Griggs A."/>
            <person name="Gujja S."/>
            <person name="Hansen M."/>
            <person name="Howarth C."/>
            <person name="Imamovic A."/>
            <person name="Larimer J."/>
            <person name="McCowan C."/>
            <person name="Murphy C."/>
            <person name="Neiman D."/>
            <person name="Pearson M."/>
            <person name="Priest M."/>
            <person name="Roberts A."/>
            <person name="Saif S."/>
            <person name="Shea T."/>
            <person name="Sisk P."/>
            <person name="Sykes S."/>
            <person name="Wortman J."/>
            <person name="Nusbaum C."/>
            <person name="Birren B."/>
        </authorList>
    </citation>
    <scope>NUCLEOTIDE SEQUENCE [LARGE SCALE GENOMIC DNA]</scope>
    <source>
        <strain evidence="2 3">CIP 110307</strain>
    </source>
</reference>
<evidence type="ECO:0000313" key="3">
    <source>
        <dbReference type="Proteomes" id="UP000017670"/>
    </source>
</evidence>
<gene>
    <name evidence="2" type="ORF">F933_03382</name>
</gene>
<dbReference type="HOGENOM" id="CLU_2244052_0_0_6"/>
<dbReference type="AlphaFoldDB" id="N9FDM7"/>
<dbReference type="Proteomes" id="UP000017670">
    <property type="component" value="Unassembled WGS sequence"/>
</dbReference>
<dbReference type="GeneID" id="29858254"/>
<name>N9FDM7_9GAMM</name>
<keyword evidence="1" id="KW-1133">Transmembrane helix</keyword>
<organism evidence="2 3">
    <name type="scientific">Acinetobacter beijerinckii CIP 110307</name>
    <dbReference type="NCBI Taxonomy" id="1217648"/>
    <lineage>
        <taxon>Bacteria</taxon>
        <taxon>Pseudomonadati</taxon>
        <taxon>Pseudomonadota</taxon>
        <taxon>Gammaproteobacteria</taxon>
        <taxon>Moraxellales</taxon>
        <taxon>Moraxellaceae</taxon>
        <taxon>Acinetobacter</taxon>
    </lineage>
</organism>